<dbReference type="InterPro" id="IPR013857">
    <property type="entry name" value="NADH-UbQ_OxRdtase-assoc_prot30"/>
</dbReference>
<evidence type="ECO:0000313" key="3">
    <source>
        <dbReference type="EMBL" id="HHE32139.1"/>
    </source>
</evidence>
<accession>A0A7C5HC39</accession>
<dbReference type="AlphaFoldDB" id="A0A7C5HC39"/>
<comment type="caution">
    <text evidence="3">The sequence shown here is derived from an EMBL/GenBank/DDBJ whole genome shotgun (WGS) entry which is preliminary data.</text>
</comment>
<dbReference type="Pfam" id="PF08547">
    <property type="entry name" value="CIA30"/>
    <property type="match status" value="1"/>
</dbReference>
<reference evidence="3" key="1">
    <citation type="journal article" date="2020" name="mSystems">
        <title>Genome- and Community-Level Interaction Insights into Carbon Utilization and Element Cycling Functions of Hydrothermarchaeota in Hydrothermal Sediment.</title>
        <authorList>
            <person name="Zhou Z."/>
            <person name="Liu Y."/>
            <person name="Xu W."/>
            <person name="Pan J."/>
            <person name="Luo Z.H."/>
            <person name="Li M."/>
        </authorList>
    </citation>
    <scope>NUCLEOTIDE SEQUENCE [LARGE SCALE GENOMIC DNA]</scope>
    <source>
        <strain evidence="3">HyVt-633</strain>
    </source>
</reference>
<feature type="domain" description="NADH:ubiquinone oxidoreductase intermediate-associated protein 30" evidence="2">
    <location>
        <begin position="11"/>
        <end position="160"/>
    </location>
</feature>
<dbReference type="SUPFAM" id="SSF49785">
    <property type="entry name" value="Galactose-binding domain-like"/>
    <property type="match status" value="1"/>
</dbReference>
<gene>
    <name evidence="3" type="ORF">ENL07_05795</name>
</gene>
<dbReference type="InterPro" id="IPR008979">
    <property type="entry name" value="Galactose-bd-like_sf"/>
</dbReference>
<dbReference type="GO" id="GO:0010257">
    <property type="term" value="P:NADH dehydrogenase complex assembly"/>
    <property type="evidence" value="ECO:0007669"/>
    <property type="project" value="TreeGrafter"/>
</dbReference>
<sequence>MAEECIICDFDSQCLEWRNVDDTVMGGDSKSTLDVGDAGQAVFSGRLASDRKGGFASVRSIFDSQDYSEFDRFRIRLKGDGRRYGFRVRNSADADGVVYGCGFDTVAGEWAEVDVPFSDLLPLAGGKEESEDDPPFDSSNVIQVCFMVADKQKGNFNLQIDWIKVVRA</sequence>
<organism evidence="3">
    <name type="scientific">Chlorobaculum parvum</name>
    <dbReference type="NCBI Taxonomy" id="274539"/>
    <lineage>
        <taxon>Bacteria</taxon>
        <taxon>Pseudomonadati</taxon>
        <taxon>Chlorobiota</taxon>
        <taxon>Chlorobiia</taxon>
        <taxon>Chlorobiales</taxon>
        <taxon>Chlorobiaceae</taxon>
        <taxon>Chlorobaculum</taxon>
    </lineage>
</organism>
<evidence type="ECO:0000259" key="2">
    <source>
        <dbReference type="Pfam" id="PF08547"/>
    </source>
</evidence>
<dbReference type="PANTHER" id="PTHR13194">
    <property type="entry name" value="COMPLEX I INTERMEDIATE-ASSOCIATED PROTEIN 30"/>
    <property type="match status" value="1"/>
</dbReference>
<comment type="similarity">
    <text evidence="1">Belongs to the CIA30 family.</text>
</comment>
<dbReference type="InterPro" id="IPR039131">
    <property type="entry name" value="NDUFAF1"/>
</dbReference>
<dbReference type="GO" id="GO:0051082">
    <property type="term" value="F:unfolded protein binding"/>
    <property type="evidence" value="ECO:0007669"/>
    <property type="project" value="TreeGrafter"/>
</dbReference>
<name>A0A7C5HC39_9CHLB</name>
<dbReference type="PANTHER" id="PTHR13194:SF19">
    <property type="entry name" value="NAD(P)-BINDING ROSSMANN-FOLD SUPERFAMILY PROTEIN"/>
    <property type="match status" value="1"/>
</dbReference>
<proteinExistence type="inferred from homology"/>
<dbReference type="Gene3D" id="2.60.120.430">
    <property type="entry name" value="Galactose-binding lectin"/>
    <property type="match status" value="1"/>
</dbReference>
<dbReference type="Proteomes" id="UP000886058">
    <property type="component" value="Unassembled WGS sequence"/>
</dbReference>
<protein>
    <submittedName>
        <fullName evidence="3">CIA30 family protein</fullName>
    </submittedName>
</protein>
<evidence type="ECO:0000256" key="1">
    <source>
        <dbReference type="ARBA" id="ARBA00007884"/>
    </source>
</evidence>
<dbReference type="EMBL" id="DRSQ01000121">
    <property type="protein sequence ID" value="HHE32139.1"/>
    <property type="molecule type" value="Genomic_DNA"/>
</dbReference>